<dbReference type="RefSeq" id="WP_190834566.1">
    <property type="nucleotide sequence ID" value="NZ_CAWPPI010000084.1"/>
</dbReference>
<protein>
    <submittedName>
        <fullName evidence="2">Type II toxin-antitoxin system Phd/YefM family antitoxin</fullName>
    </submittedName>
</protein>
<comment type="similarity">
    <text evidence="1">Belongs to the phD/YefM antitoxin family.</text>
</comment>
<sequence length="82" mass="9020">MYNVELPELPTDFAELMRRVLLGEEVIISQAGTPIARIIPIEGQTLPRIPGLDKGKVIVAPDFDAPLPEDILNGFLNPADER</sequence>
<name>A0A8J6XPJ5_9CYAN</name>
<dbReference type="SUPFAM" id="SSF143120">
    <property type="entry name" value="YefM-like"/>
    <property type="match status" value="1"/>
</dbReference>
<reference evidence="2" key="1">
    <citation type="submission" date="2020-09" db="EMBL/GenBank/DDBJ databases">
        <title>Iningainema tapete sp. nov. (Scytonemataceae, Cyanobacteria) from greenhouses in central Florida (USA) produces two types of nodularin with biosynthetic potential for microcystin-LR and anabaenopeptins.</title>
        <authorList>
            <person name="Berthold D.E."/>
            <person name="Lefler F.W."/>
            <person name="Huang I.-S."/>
            <person name="Abdulla H."/>
            <person name="Zimba P.V."/>
            <person name="Laughinghouse H.D. IV."/>
        </authorList>
    </citation>
    <scope>NUCLEOTIDE SEQUENCE</scope>
    <source>
        <strain evidence="2">BLCCT55</strain>
    </source>
</reference>
<keyword evidence="3" id="KW-1185">Reference proteome</keyword>
<proteinExistence type="inferred from homology"/>
<dbReference type="Proteomes" id="UP000629098">
    <property type="component" value="Unassembled WGS sequence"/>
</dbReference>
<dbReference type="AlphaFoldDB" id="A0A8J6XPJ5"/>
<dbReference type="NCBIfam" id="TIGR01552">
    <property type="entry name" value="phd_fam"/>
    <property type="match status" value="1"/>
</dbReference>
<organism evidence="2 3">
    <name type="scientific">Iningainema tapete BLCC-T55</name>
    <dbReference type="NCBI Taxonomy" id="2748662"/>
    <lineage>
        <taxon>Bacteria</taxon>
        <taxon>Bacillati</taxon>
        <taxon>Cyanobacteriota</taxon>
        <taxon>Cyanophyceae</taxon>
        <taxon>Nostocales</taxon>
        <taxon>Scytonemataceae</taxon>
        <taxon>Iningainema tapete</taxon>
    </lineage>
</organism>
<evidence type="ECO:0000313" key="3">
    <source>
        <dbReference type="Proteomes" id="UP000629098"/>
    </source>
</evidence>
<evidence type="ECO:0000256" key="1">
    <source>
        <dbReference type="ARBA" id="ARBA00009981"/>
    </source>
</evidence>
<evidence type="ECO:0000313" key="2">
    <source>
        <dbReference type="EMBL" id="MBD2775744.1"/>
    </source>
</evidence>
<gene>
    <name evidence="2" type="ORF">ICL16_27715</name>
</gene>
<comment type="caution">
    <text evidence="2">The sequence shown here is derived from an EMBL/GenBank/DDBJ whole genome shotgun (WGS) entry which is preliminary data.</text>
</comment>
<dbReference type="InterPro" id="IPR036165">
    <property type="entry name" value="YefM-like_sf"/>
</dbReference>
<dbReference type="EMBL" id="JACXAE010000084">
    <property type="protein sequence ID" value="MBD2775744.1"/>
    <property type="molecule type" value="Genomic_DNA"/>
</dbReference>
<accession>A0A8J6XPJ5</accession>